<dbReference type="OrthoDB" id="419598at2759"/>
<accession>A0A8H5NTI0</accession>
<evidence type="ECO:0000256" key="1">
    <source>
        <dbReference type="ARBA" id="ARBA00005725"/>
    </source>
</evidence>
<sequence>MSAIQNVAIVGVCPVLISRPSKRDNTDYFEAGGHIGGAFARALIQAGKHVVTALSRFDSKSQLPIGANIVRVNYEDVQSIAEALKGQHFLVITLAATAPEETHAKIVKAAAEAGVPYIMPNAFGYPTYQDNLCEQDLYTRVIRGGIANRVSDIQRSGAASVVLCCGFWYEWTLAMGEPSFGFSIRDRKLTFFDDGKRTITVSTWEQCGLALASLLSLPETATSPSLADYKNRNVLISSFTISQRDILDSLHRVLGTSDDDWDIRYESSAQRVKEGAEEMREGSQRGFIKWLCANTFLPGNIASDFTDKEVANSVLGLPEEDLDDATKRVVTRLENGWSPFEELGKGSN</sequence>
<proteinExistence type="inferred from homology"/>
<evidence type="ECO:0000313" key="6">
    <source>
        <dbReference type="Proteomes" id="UP000546213"/>
    </source>
</evidence>
<dbReference type="PANTHER" id="PTHR47706">
    <property type="entry name" value="NMRA-LIKE FAMILY PROTEIN"/>
    <property type="match status" value="1"/>
</dbReference>
<dbReference type="SUPFAM" id="SSF51735">
    <property type="entry name" value="NAD(P)-binding Rossmann-fold domains"/>
    <property type="match status" value="1"/>
</dbReference>
<dbReference type="AlphaFoldDB" id="A0A8H5NTI0"/>
<dbReference type="Proteomes" id="UP000546213">
    <property type="component" value="Unassembled WGS sequence"/>
</dbReference>
<keyword evidence="2" id="KW-0521">NADP</keyword>
<evidence type="ECO:0000256" key="3">
    <source>
        <dbReference type="ARBA" id="ARBA00023002"/>
    </source>
</evidence>
<organism evidence="5 6">
    <name type="scientific">Fusarium pseudocircinatum</name>
    <dbReference type="NCBI Taxonomy" id="56676"/>
    <lineage>
        <taxon>Eukaryota</taxon>
        <taxon>Fungi</taxon>
        <taxon>Dikarya</taxon>
        <taxon>Ascomycota</taxon>
        <taxon>Pezizomycotina</taxon>
        <taxon>Sordariomycetes</taxon>
        <taxon>Hypocreomycetidae</taxon>
        <taxon>Hypocreales</taxon>
        <taxon>Nectriaceae</taxon>
        <taxon>Fusarium</taxon>
        <taxon>Fusarium fujikuroi species complex</taxon>
    </lineage>
</organism>
<evidence type="ECO:0000256" key="2">
    <source>
        <dbReference type="ARBA" id="ARBA00022857"/>
    </source>
</evidence>
<dbReference type="GO" id="GO:0016491">
    <property type="term" value="F:oxidoreductase activity"/>
    <property type="evidence" value="ECO:0007669"/>
    <property type="project" value="UniProtKB-KW"/>
</dbReference>
<reference evidence="5 6" key="1">
    <citation type="submission" date="2020-05" db="EMBL/GenBank/DDBJ databases">
        <title>Identification and distribution of gene clusters putatively required for synthesis of sphingolipid metabolism inhibitors in phylogenetically diverse species of the filamentous fungus Fusarium.</title>
        <authorList>
            <person name="Kim H.-S."/>
            <person name="Busman M."/>
            <person name="Brown D.W."/>
            <person name="Divon H."/>
            <person name="Uhlig S."/>
            <person name="Proctor R.H."/>
        </authorList>
    </citation>
    <scope>NUCLEOTIDE SEQUENCE [LARGE SCALE GENOMIC DNA]</scope>
    <source>
        <strain evidence="5 6">NRRL 36939</strain>
    </source>
</reference>
<feature type="domain" description="NAD(P)-binding" evidence="4">
    <location>
        <begin position="31"/>
        <end position="124"/>
    </location>
</feature>
<keyword evidence="6" id="KW-1185">Reference proteome</keyword>
<comment type="caution">
    <text evidence="5">The sequence shown here is derived from an EMBL/GenBank/DDBJ whole genome shotgun (WGS) entry which is preliminary data.</text>
</comment>
<evidence type="ECO:0000313" key="5">
    <source>
        <dbReference type="EMBL" id="KAF5577599.1"/>
    </source>
</evidence>
<comment type="similarity">
    <text evidence="1">Belongs to the NmrA-type oxidoreductase family. Isoflavone reductase subfamily.</text>
</comment>
<dbReference type="InterPro" id="IPR016040">
    <property type="entry name" value="NAD(P)-bd_dom"/>
</dbReference>
<keyword evidence="3" id="KW-0560">Oxidoreductase</keyword>
<dbReference type="Gene3D" id="3.40.50.720">
    <property type="entry name" value="NAD(P)-binding Rossmann-like Domain"/>
    <property type="match status" value="1"/>
</dbReference>
<evidence type="ECO:0000259" key="4">
    <source>
        <dbReference type="Pfam" id="PF13460"/>
    </source>
</evidence>
<dbReference type="PANTHER" id="PTHR47706:SF7">
    <property type="entry name" value="CIPA-LIKE, PUTATIVE (AFU_ORTHOLOGUE AFUA_1G01630)-RELATED"/>
    <property type="match status" value="1"/>
</dbReference>
<protein>
    <submittedName>
        <fullName evidence="5">NAD(P)-binding domain-containing protein</fullName>
    </submittedName>
</protein>
<dbReference type="Pfam" id="PF13460">
    <property type="entry name" value="NAD_binding_10"/>
    <property type="match status" value="1"/>
</dbReference>
<dbReference type="InterPro" id="IPR051609">
    <property type="entry name" value="NmrA/Isoflavone_reductase-like"/>
</dbReference>
<name>A0A8H5NTI0_9HYPO</name>
<dbReference type="InterPro" id="IPR036291">
    <property type="entry name" value="NAD(P)-bd_dom_sf"/>
</dbReference>
<gene>
    <name evidence="5" type="ORF">FPCIR_12001</name>
</gene>
<dbReference type="EMBL" id="JAAOAS010000379">
    <property type="protein sequence ID" value="KAF5577599.1"/>
    <property type="molecule type" value="Genomic_DNA"/>
</dbReference>